<comment type="caution">
    <text evidence="1">The sequence shown here is derived from an EMBL/GenBank/DDBJ whole genome shotgun (WGS) entry which is preliminary data.</text>
</comment>
<dbReference type="AlphaFoldDB" id="A0A812MZ98"/>
<dbReference type="EMBL" id="CAJNDS010001602">
    <property type="protein sequence ID" value="CAE7267155.1"/>
    <property type="molecule type" value="Genomic_DNA"/>
</dbReference>
<dbReference type="Proteomes" id="UP000604046">
    <property type="component" value="Unassembled WGS sequence"/>
</dbReference>
<protein>
    <recommendedName>
        <fullName evidence="3">CRAL-TRIO domain-containing protein</fullName>
    </recommendedName>
</protein>
<name>A0A812MZ98_9DINO</name>
<proteinExistence type="predicted"/>
<evidence type="ECO:0000313" key="2">
    <source>
        <dbReference type="Proteomes" id="UP000604046"/>
    </source>
</evidence>
<organism evidence="1 2">
    <name type="scientific">Symbiodinium natans</name>
    <dbReference type="NCBI Taxonomy" id="878477"/>
    <lineage>
        <taxon>Eukaryota</taxon>
        <taxon>Sar</taxon>
        <taxon>Alveolata</taxon>
        <taxon>Dinophyceae</taxon>
        <taxon>Suessiales</taxon>
        <taxon>Symbiodiniaceae</taxon>
        <taxon>Symbiodinium</taxon>
    </lineage>
</organism>
<accession>A0A812MZ98</accession>
<evidence type="ECO:0000313" key="1">
    <source>
        <dbReference type="EMBL" id="CAE7267155.1"/>
    </source>
</evidence>
<keyword evidence="2" id="KW-1185">Reference proteome</keyword>
<sequence length="64" mass="6975">MVKYFEIRDMNGAAIATLMSEGTNQLSKIKTTLGLVQDFYPEMIHQVAVLNSTSAFSGPPGLKI</sequence>
<dbReference type="OrthoDB" id="1434354at2759"/>
<evidence type="ECO:0008006" key="3">
    <source>
        <dbReference type="Google" id="ProtNLM"/>
    </source>
</evidence>
<reference evidence="1" key="1">
    <citation type="submission" date="2021-02" db="EMBL/GenBank/DDBJ databases">
        <authorList>
            <person name="Dougan E. K."/>
            <person name="Rhodes N."/>
            <person name="Thang M."/>
            <person name="Chan C."/>
        </authorList>
    </citation>
    <scope>NUCLEOTIDE SEQUENCE</scope>
</reference>
<gene>
    <name evidence="1" type="ORF">SNAT2548_LOCUS14150</name>
</gene>